<proteinExistence type="predicted"/>
<name>A0A8U0LCK5_BIFLI</name>
<protein>
    <submittedName>
        <fullName evidence="2">Uncharacterized protein</fullName>
    </submittedName>
</protein>
<gene>
    <name evidence="3" type="ORF">BIFLH664_01069</name>
    <name evidence="2" type="ORF">BIFLH665_00781</name>
    <name evidence="1" type="ORF">BLIC_c00627</name>
</gene>
<dbReference type="EMBL" id="CABWKI010000012">
    <property type="protein sequence ID" value="VWQ35337.1"/>
    <property type="molecule type" value="Genomic_DNA"/>
</dbReference>
<dbReference type="EMBL" id="CABWKE010000012">
    <property type="protein sequence ID" value="VWQ27683.1"/>
    <property type="molecule type" value="Genomic_DNA"/>
</dbReference>
<dbReference type="Proteomes" id="UP000494270">
    <property type="component" value="Unassembled WGS sequence"/>
</dbReference>
<reference evidence="1 4" key="1">
    <citation type="submission" date="2014-09" db="EMBL/GenBank/DDBJ databases">
        <authorList>
            <person name="Bertelli C."/>
        </authorList>
    </citation>
    <scope>NUCLEOTIDE SEQUENCE [LARGE SCALE GENOMIC DNA]</scope>
    <source>
        <strain evidence="1 4">BIC1401111250</strain>
    </source>
</reference>
<accession>A0A8U0LCK5</accession>
<keyword evidence="4" id="KW-1185">Reference proteome</keyword>
<dbReference type="AlphaFoldDB" id="A0A8U0LCK5"/>
<evidence type="ECO:0000313" key="5">
    <source>
        <dbReference type="Proteomes" id="UP000494179"/>
    </source>
</evidence>
<evidence type="ECO:0000313" key="1">
    <source>
        <dbReference type="EMBL" id="CEE99264.1"/>
    </source>
</evidence>
<dbReference type="Proteomes" id="UP000494179">
    <property type="component" value="Unassembled WGS sequence"/>
</dbReference>
<evidence type="ECO:0000313" key="6">
    <source>
        <dbReference type="Proteomes" id="UP000494270"/>
    </source>
</evidence>
<dbReference type="Proteomes" id="UP000043107">
    <property type="component" value="Unassembled WGS sequence"/>
</dbReference>
<reference evidence="5 6" key="2">
    <citation type="submission" date="2019-10" db="EMBL/GenBank/DDBJ databases">
        <authorList>
            <consortium name="Melissa Lawson"/>
            <person name="O'neill I."/>
        </authorList>
    </citation>
    <scope>NUCLEOTIDE SEQUENCE [LARGE SCALE GENOMIC DNA]</scope>
    <source>
        <strain evidence="3">LH_664</strain>
        <strain evidence="2">LH_665</strain>
    </source>
</reference>
<organism evidence="2 6">
    <name type="scientific">Bifidobacterium longum subsp. infantis</name>
    <dbReference type="NCBI Taxonomy" id="1682"/>
    <lineage>
        <taxon>Bacteria</taxon>
        <taxon>Bacillati</taxon>
        <taxon>Actinomycetota</taxon>
        <taxon>Actinomycetes</taxon>
        <taxon>Bifidobacteriales</taxon>
        <taxon>Bifidobacteriaceae</taxon>
        <taxon>Bifidobacterium</taxon>
    </lineage>
</organism>
<evidence type="ECO:0000313" key="2">
    <source>
        <dbReference type="EMBL" id="VWQ27683.1"/>
    </source>
</evidence>
<comment type="caution">
    <text evidence="2">The sequence shown here is derived from an EMBL/GenBank/DDBJ whole genome shotgun (WGS) entry which is preliminary data.</text>
</comment>
<dbReference type="EMBL" id="CCWP01000015">
    <property type="protein sequence ID" value="CEE99264.1"/>
    <property type="molecule type" value="Genomic_DNA"/>
</dbReference>
<evidence type="ECO:0000313" key="4">
    <source>
        <dbReference type="Proteomes" id="UP000043107"/>
    </source>
</evidence>
<evidence type="ECO:0000313" key="3">
    <source>
        <dbReference type="EMBL" id="VWQ35337.1"/>
    </source>
</evidence>
<sequence length="43" mass="4847">MVVLKRAFSDLKYLDGGLGLAEFFCSSYLLLEQIYGLNGLTMR</sequence>